<name>A0A4C1Y341_EUMVA</name>
<dbReference type="AlphaFoldDB" id="A0A4C1Y341"/>
<dbReference type="Gene3D" id="3.30.420.10">
    <property type="entry name" value="Ribonuclease H-like superfamily/Ribonuclease H"/>
    <property type="match status" value="1"/>
</dbReference>
<keyword evidence="2" id="KW-1185">Reference proteome</keyword>
<sequence>MATSSPARWLHRHPCDDASATDGLASKWSKYRNISVSTPVTASFKPHPLYEITVPTAVFQRHTTKYSEIASPLSFLPICICIAKKDTLSNSIAGNGKVTAYRYANKPVRLPEMIIEFRTDNAKSRITSHHDNASSHTAHKTDDFARQENDDCLIHSSYHTGIPTTLMISLHFLGLRPRSNGRSLSTSTSYWNFCFND</sequence>
<gene>
    <name evidence="1" type="ORF">EVAR_41553_1</name>
</gene>
<evidence type="ECO:0000313" key="2">
    <source>
        <dbReference type="Proteomes" id="UP000299102"/>
    </source>
</evidence>
<protein>
    <recommendedName>
        <fullName evidence="3">Mariner Mos1 transposase</fullName>
    </recommendedName>
</protein>
<evidence type="ECO:0000313" key="1">
    <source>
        <dbReference type="EMBL" id="GBP68815.1"/>
    </source>
</evidence>
<dbReference type="Proteomes" id="UP000299102">
    <property type="component" value="Unassembled WGS sequence"/>
</dbReference>
<accession>A0A4C1Y341</accession>
<dbReference type="EMBL" id="BGZK01001025">
    <property type="protein sequence ID" value="GBP68815.1"/>
    <property type="molecule type" value="Genomic_DNA"/>
</dbReference>
<proteinExistence type="predicted"/>
<organism evidence="1 2">
    <name type="scientific">Eumeta variegata</name>
    <name type="common">Bagworm moth</name>
    <name type="synonym">Eumeta japonica</name>
    <dbReference type="NCBI Taxonomy" id="151549"/>
    <lineage>
        <taxon>Eukaryota</taxon>
        <taxon>Metazoa</taxon>
        <taxon>Ecdysozoa</taxon>
        <taxon>Arthropoda</taxon>
        <taxon>Hexapoda</taxon>
        <taxon>Insecta</taxon>
        <taxon>Pterygota</taxon>
        <taxon>Neoptera</taxon>
        <taxon>Endopterygota</taxon>
        <taxon>Lepidoptera</taxon>
        <taxon>Glossata</taxon>
        <taxon>Ditrysia</taxon>
        <taxon>Tineoidea</taxon>
        <taxon>Psychidae</taxon>
        <taxon>Oiketicinae</taxon>
        <taxon>Eumeta</taxon>
    </lineage>
</organism>
<reference evidence="1 2" key="1">
    <citation type="journal article" date="2019" name="Commun. Biol.">
        <title>The bagworm genome reveals a unique fibroin gene that provides high tensile strength.</title>
        <authorList>
            <person name="Kono N."/>
            <person name="Nakamura H."/>
            <person name="Ohtoshi R."/>
            <person name="Tomita M."/>
            <person name="Numata K."/>
            <person name="Arakawa K."/>
        </authorList>
    </citation>
    <scope>NUCLEOTIDE SEQUENCE [LARGE SCALE GENOMIC DNA]</scope>
</reference>
<evidence type="ECO:0008006" key="3">
    <source>
        <dbReference type="Google" id="ProtNLM"/>
    </source>
</evidence>
<dbReference type="InterPro" id="IPR036397">
    <property type="entry name" value="RNaseH_sf"/>
</dbReference>
<dbReference type="GO" id="GO:0003676">
    <property type="term" value="F:nucleic acid binding"/>
    <property type="evidence" value="ECO:0007669"/>
    <property type="project" value="InterPro"/>
</dbReference>
<comment type="caution">
    <text evidence="1">The sequence shown here is derived from an EMBL/GenBank/DDBJ whole genome shotgun (WGS) entry which is preliminary data.</text>
</comment>